<keyword evidence="2" id="KW-0238">DNA-binding</keyword>
<dbReference type="PRINTS" id="PR00038">
    <property type="entry name" value="HTHLUXR"/>
</dbReference>
<dbReference type="SUPFAM" id="SSF46894">
    <property type="entry name" value="C-terminal effector domain of the bipartite response regulators"/>
    <property type="match status" value="1"/>
</dbReference>
<proteinExistence type="predicted"/>
<evidence type="ECO:0000256" key="1">
    <source>
        <dbReference type="ARBA" id="ARBA00023015"/>
    </source>
</evidence>
<feature type="domain" description="HTH luxR-type" evidence="4">
    <location>
        <begin position="185"/>
        <end position="250"/>
    </location>
</feature>
<dbReference type="InterPro" id="IPR016032">
    <property type="entry name" value="Sig_transdc_resp-reg_C-effctor"/>
</dbReference>
<gene>
    <name evidence="5" type="ORF">EGI89_11440</name>
</gene>
<dbReference type="SMART" id="SM00421">
    <property type="entry name" value="HTH_LUXR"/>
    <property type="match status" value="1"/>
</dbReference>
<evidence type="ECO:0000313" key="5">
    <source>
        <dbReference type="EMBL" id="RRT89675.1"/>
    </source>
</evidence>
<dbReference type="Proteomes" id="UP000267844">
    <property type="component" value="Unassembled WGS sequence"/>
</dbReference>
<comment type="caution">
    <text evidence="5">The sequence shown here is derived from an EMBL/GenBank/DDBJ whole genome shotgun (WGS) entry which is preliminary data.</text>
</comment>
<dbReference type="EMBL" id="RHPO01000027">
    <property type="protein sequence ID" value="RRT89675.1"/>
    <property type="molecule type" value="Genomic_DNA"/>
</dbReference>
<dbReference type="CDD" id="cd06170">
    <property type="entry name" value="LuxR_C_like"/>
    <property type="match status" value="1"/>
</dbReference>
<dbReference type="InterPro" id="IPR036388">
    <property type="entry name" value="WH-like_DNA-bd_sf"/>
</dbReference>
<dbReference type="InterPro" id="IPR000792">
    <property type="entry name" value="Tscrpt_reg_LuxR_C"/>
</dbReference>
<keyword evidence="3" id="KW-0804">Transcription</keyword>
<name>A0A427BK15_9FLAO</name>
<dbReference type="PANTHER" id="PTHR44688:SF16">
    <property type="entry name" value="DNA-BINDING TRANSCRIPTIONAL ACTIVATOR DEVR_DOSR"/>
    <property type="match status" value="1"/>
</dbReference>
<dbReference type="AlphaFoldDB" id="A0A427BK15"/>
<evidence type="ECO:0000259" key="4">
    <source>
        <dbReference type="PROSITE" id="PS50043"/>
    </source>
</evidence>
<dbReference type="GO" id="GO:0006355">
    <property type="term" value="P:regulation of DNA-templated transcription"/>
    <property type="evidence" value="ECO:0007669"/>
    <property type="project" value="InterPro"/>
</dbReference>
<organism evidence="5 6">
    <name type="scientific">Empedobacter falsenii</name>
    <dbReference type="NCBI Taxonomy" id="343874"/>
    <lineage>
        <taxon>Bacteria</taxon>
        <taxon>Pseudomonadati</taxon>
        <taxon>Bacteroidota</taxon>
        <taxon>Flavobacteriia</taxon>
        <taxon>Flavobacteriales</taxon>
        <taxon>Weeksellaceae</taxon>
        <taxon>Empedobacter</taxon>
    </lineage>
</organism>
<evidence type="ECO:0000313" key="6">
    <source>
        <dbReference type="Proteomes" id="UP000267844"/>
    </source>
</evidence>
<keyword evidence="1" id="KW-0805">Transcription regulation</keyword>
<dbReference type="PANTHER" id="PTHR44688">
    <property type="entry name" value="DNA-BINDING TRANSCRIPTIONAL ACTIVATOR DEVR_DOSR"/>
    <property type="match status" value="1"/>
</dbReference>
<protein>
    <submittedName>
        <fullName evidence="5">LuxR family transcriptional regulator</fullName>
    </submittedName>
</protein>
<dbReference type="PROSITE" id="PS50043">
    <property type="entry name" value="HTH_LUXR_2"/>
    <property type="match status" value="1"/>
</dbReference>
<accession>A0A427BK15</accession>
<sequence length="252" mass="30600">MPKKNHFMKELREEFSDFFSHENNLSKKTHKKLDKQSIDLKLGTSYSYILNHKTDKIKDVEPIILEIHPFEKLPKKYQEITNLYCKEDIDFVKFAEKKGLEYLKNIDKKDIYVIEYAFRIRNYLNQFVYFVHQTIHNFSEDNSRINFTYHRNIYLDILIKQNKYFVTIRNLKKNLIESTFMYDSLKNEFPNLSKREREIANMILDGVSDRQISERLFISYNTVRTHRKNILRKTECKSGLELLSKYKRLRNI</sequence>
<dbReference type="Pfam" id="PF00196">
    <property type="entry name" value="GerE"/>
    <property type="match status" value="1"/>
</dbReference>
<evidence type="ECO:0000256" key="3">
    <source>
        <dbReference type="ARBA" id="ARBA00023163"/>
    </source>
</evidence>
<dbReference type="GO" id="GO:0003677">
    <property type="term" value="F:DNA binding"/>
    <property type="evidence" value="ECO:0007669"/>
    <property type="project" value="UniProtKB-KW"/>
</dbReference>
<reference evidence="5 6" key="1">
    <citation type="submission" date="2018-10" db="EMBL/GenBank/DDBJ databases">
        <title>Transmission dynamics of multidrug resistant bacteria on intensive care unit surfaces.</title>
        <authorList>
            <person name="D'Souza A.W."/>
            <person name="Potter R.F."/>
            <person name="Wallace M."/>
            <person name="Shupe A."/>
            <person name="Patel S."/>
            <person name="Sun S."/>
            <person name="Gul D."/>
            <person name="Kwon J.H."/>
            <person name="Andleeb S."/>
            <person name="Burnham C.-A.D."/>
            <person name="Dantas G."/>
        </authorList>
    </citation>
    <scope>NUCLEOTIDE SEQUENCE [LARGE SCALE GENOMIC DNA]</scope>
    <source>
        <strain evidence="5 6">WF_348</strain>
    </source>
</reference>
<dbReference type="Gene3D" id="1.10.10.10">
    <property type="entry name" value="Winged helix-like DNA-binding domain superfamily/Winged helix DNA-binding domain"/>
    <property type="match status" value="1"/>
</dbReference>
<evidence type="ECO:0000256" key="2">
    <source>
        <dbReference type="ARBA" id="ARBA00023125"/>
    </source>
</evidence>